<evidence type="ECO:0000256" key="1">
    <source>
        <dbReference type="SAM" id="MobiDB-lite"/>
    </source>
</evidence>
<dbReference type="Gramene" id="Pp3c1_11290V3.1">
    <property type="protein sequence ID" value="Pp3c1_11290V3.1"/>
    <property type="gene ID" value="Pp3c1_11290"/>
</dbReference>
<feature type="compositionally biased region" description="Basic and acidic residues" evidence="1">
    <location>
        <begin position="23"/>
        <end position="41"/>
    </location>
</feature>
<reference evidence="2 4" key="2">
    <citation type="journal article" date="2018" name="Plant J.">
        <title>The Physcomitrella patens chromosome-scale assembly reveals moss genome structure and evolution.</title>
        <authorList>
            <person name="Lang D."/>
            <person name="Ullrich K.K."/>
            <person name="Murat F."/>
            <person name="Fuchs J."/>
            <person name="Jenkins J."/>
            <person name="Haas F.B."/>
            <person name="Piednoel M."/>
            <person name="Gundlach H."/>
            <person name="Van Bel M."/>
            <person name="Meyberg R."/>
            <person name="Vives C."/>
            <person name="Morata J."/>
            <person name="Symeonidi A."/>
            <person name="Hiss M."/>
            <person name="Muchero W."/>
            <person name="Kamisugi Y."/>
            <person name="Saleh O."/>
            <person name="Blanc G."/>
            <person name="Decker E.L."/>
            <person name="van Gessel N."/>
            <person name="Grimwood J."/>
            <person name="Hayes R.D."/>
            <person name="Graham S.W."/>
            <person name="Gunter L.E."/>
            <person name="McDaniel S.F."/>
            <person name="Hoernstein S.N.W."/>
            <person name="Larsson A."/>
            <person name="Li F.W."/>
            <person name="Perroud P.F."/>
            <person name="Phillips J."/>
            <person name="Ranjan P."/>
            <person name="Rokshar D.S."/>
            <person name="Rothfels C.J."/>
            <person name="Schneider L."/>
            <person name="Shu S."/>
            <person name="Stevenson D.W."/>
            <person name="Thummler F."/>
            <person name="Tillich M."/>
            <person name="Villarreal Aguilar J.C."/>
            <person name="Widiez T."/>
            <person name="Wong G.K."/>
            <person name="Wymore A."/>
            <person name="Zhang Y."/>
            <person name="Zimmer A.D."/>
            <person name="Quatrano R.S."/>
            <person name="Mayer K.F.X."/>
            <person name="Goodstein D."/>
            <person name="Casacuberta J.M."/>
            <person name="Vandepoele K."/>
            <person name="Reski R."/>
            <person name="Cuming A.C."/>
            <person name="Tuskan G.A."/>
            <person name="Maumus F."/>
            <person name="Salse J."/>
            <person name="Schmutz J."/>
            <person name="Rensing S.A."/>
        </authorList>
    </citation>
    <scope>NUCLEOTIDE SEQUENCE [LARGE SCALE GENOMIC DNA]</scope>
    <source>
        <strain evidence="3 4">cv. Gransden 2004</strain>
    </source>
</reference>
<protein>
    <submittedName>
        <fullName evidence="2 3">Uncharacterized protein</fullName>
    </submittedName>
</protein>
<dbReference type="EnsemblPlants" id="Pp3c1_11290V3.1">
    <property type="protein sequence ID" value="Pp3c1_11290V3.1"/>
    <property type="gene ID" value="Pp3c1_11290"/>
</dbReference>
<reference evidence="3" key="3">
    <citation type="submission" date="2020-12" db="UniProtKB">
        <authorList>
            <consortium name="EnsemblPlants"/>
        </authorList>
    </citation>
    <scope>IDENTIFICATION</scope>
</reference>
<organism evidence="2">
    <name type="scientific">Physcomitrium patens</name>
    <name type="common">Spreading-leaved earth moss</name>
    <name type="synonym">Physcomitrella patens</name>
    <dbReference type="NCBI Taxonomy" id="3218"/>
    <lineage>
        <taxon>Eukaryota</taxon>
        <taxon>Viridiplantae</taxon>
        <taxon>Streptophyta</taxon>
        <taxon>Embryophyta</taxon>
        <taxon>Bryophyta</taxon>
        <taxon>Bryophytina</taxon>
        <taxon>Bryopsida</taxon>
        <taxon>Funariidae</taxon>
        <taxon>Funariales</taxon>
        <taxon>Funariaceae</taxon>
        <taxon>Physcomitrium</taxon>
    </lineage>
</organism>
<sequence>MYGICVVTSLGQGSTQMEELEKADHERMGSEEPEDYEKRDNGIPVGDGGSGLWRQALFSTLLSVKEHKVNSSF</sequence>
<dbReference type="Proteomes" id="UP000006727">
    <property type="component" value="Chromosome 1"/>
</dbReference>
<dbReference type="EMBL" id="ABEU02000001">
    <property type="protein sequence ID" value="PNR62100.1"/>
    <property type="molecule type" value="Genomic_DNA"/>
</dbReference>
<proteinExistence type="predicted"/>
<reference evidence="2 4" key="1">
    <citation type="journal article" date="2008" name="Science">
        <title>The Physcomitrella genome reveals evolutionary insights into the conquest of land by plants.</title>
        <authorList>
            <person name="Rensing S."/>
            <person name="Lang D."/>
            <person name="Zimmer A."/>
            <person name="Terry A."/>
            <person name="Salamov A."/>
            <person name="Shapiro H."/>
            <person name="Nishiyama T."/>
            <person name="Perroud P.-F."/>
            <person name="Lindquist E."/>
            <person name="Kamisugi Y."/>
            <person name="Tanahashi T."/>
            <person name="Sakakibara K."/>
            <person name="Fujita T."/>
            <person name="Oishi K."/>
            <person name="Shin-I T."/>
            <person name="Kuroki Y."/>
            <person name="Toyoda A."/>
            <person name="Suzuki Y."/>
            <person name="Hashimoto A."/>
            <person name="Yamaguchi K."/>
            <person name="Sugano A."/>
            <person name="Kohara Y."/>
            <person name="Fujiyama A."/>
            <person name="Anterola A."/>
            <person name="Aoki S."/>
            <person name="Ashton N."/>
            <person name="Barbazuk W.B."/>
            <person name="Barker E."/>
            <person name="Bennetzen J."/>
            <person name="Bezanilla M."/>
            <person name="Blankenship R."/>
            <person name="Cho S.H."/>
            <person name="Dutcher S."/>
            <person name="Estelle M."/>
            <person name="Fawcett J.A."/>
            <person name="Gundlach H."/>
            <person name="Hanada K."/>
            <person name="Heyl A."/>
            <person name="Hicks K.A."/>
            <person name="Hugh J."/>
            <person name="Lohr M."/>
            <person name="Mayer K."/>
            <person name="Melkozernov A."/>
            <person name="Murata T."/>
            <person name="Nelson D."/>
            <person name="Pils B."/>
            <person name="Prigge M."/>
            <person name="Reiss B."/>
            <person name="Renner T."/>
            <person name="Rombauts S."/>
            <person name="Rushton P."/>
            <person name="Sanderfoot A."/>
            <person name="Schween G."/>
            <person name="Shiu S.-H."/>
            <person name="Stueber K."/>
            <person name="Theodoulou F.L."/>
            <person name="Tu H."/>
            <person name="Van de Peer Y."/>
            <person name="Verrier P.J."/>
            <person name="Waters E."/>
            <person name="Wood A."/>
            <person name="Yang L."/>
            <person name="Cove D."/>
            <person name="Cuming A."/>
            <person name="Hasebe M."/>
            <person name="Lucas S."/>
            <person name="Mishler D.B."/>
            <person name="Reski R."/>
            <person name="Grigoriev I."/>
            <person name="Quatrano R.S."/>
            <person name="Boore J.L."/>
        </authorList>
    </citation>
    <scope>NUCLEOTIDE SEQUENCE [LARGE SCALE GENOMIC DNA]</scope>
    <source>
        <strain evidence="3 4">cv. Gransden 2004</strain>
    </source>
</reference>
<gene>
    <name evidence="2" type="ORF">PHYPA_000524</name>
</gene>
<feature type="region of interest" description="Disordered" evidence="1">
    <location>
        <begin position="23"/>
        <end position="47"/>
    </location>
</feature>
<name>A0A2K1L7T1_PHYPA</name>
<evidence type="ECO:0000313" key="4">
    <source>
        <dbReference type="Proteomes" id="UP000006727"/>
    </source>
</evidence>
<dbReference type="InParanoid" id="A0A2K1L7T1"/>
<evidence type="ECO:0000313" key="3">
    <source>
        <dbReference type="EnsemblPlants" id="Pp3c1_11290V3.1"/>
    </source>
</evidence>
<evidence type="ECO:0000313" key="2">
    <source>
        <dbReference type="EMBL" id="PNR62100.1"/>
    </source>
</evidence>
<accession>A0A2K1L7T1</accession>
<dbReference type="AlphaFoldDB" id="A0A2K1L7T1"/>
<keyword evidence="4" id="KW-1185">Reference proteome</keyword>